<protein>
    <submittedName>
        <fullName evidence="2">DUF4893 domain-containing protein</fullName>
    </submittedName>
</protein>
<dbReference type="EMBL" id="CP032829">
    <property type="protein sequence ID" value="AYJ86336.1"/>
    <property type="molecule type" value="Genomic_DNA"/>
</dbReference>
<name>A0A494TKI9_SPHPE</name>
<dbReference type="AlphaFoldDB" id="A0A494TKI9"/>
<evidence type="ECO:0000256" key="1">
    <source>
        <dbReference type="SAM" id="SignalP"/>
    </source>
</evidence>
<dbReference type="PROSITE" id="PS51257">
    <property type="entry name" value="PROKAR_LIPOPROTEIN"/>
    <property type="match status" value="1"/>
</dbReference>
<dbReference type="Proteomes" id="UP000276254">
    <property type="component" value="Chromosome"/>
</dbReference>
<feature type="chain" id="PRO_5019774540" evidence="1">
    <location>
        <begin position="21"/>
        <end position="227"/>
    </location>
</feature>
<dbReference type="InterPro" id="IPR032609">
    <property type="entry name" value="DUF4893"/>
</dbReference>
<evidence type="ECO:0000313" key="2">
    <source>
        <dbReference type="EMBL" id="AYJ86336.1"/>
    </source>
</evidence>
<accession>A0A494TKI9</accession>
<reference evidence="2 3" key="1">
    <citation type="submission" date="2018-09" db="EMBL/GenBank/DDBJ databases">
        <title>Sphingomonas peninsula sp. nov., isolated from fildes peninsula, Antarctic soil.</title>
        <authorList>
            <person name="Yingchao G."/>
        </authorList>
    </citation>
    <scope>NUCLEOTIDE SEQUENCE [LARGE SCALE GENOMIC DNA]</scope>
    <source>
        <strain evidence="2 3">YZ-8</strain>
    </source>
</reference>
<dbReference type="KEGG" id="spha:D3Y57_10655"/>
<keyword evidence="3" id="KW-1185">Reference proteome</keyword>
<dbReference type="Pfam" id="PF16233">
    <property type="entry name" value="DUF4893"/>
    <property type="match status" value="1"/>
</dbReference>
<dbReference type="OrthoDB" id="9153930at2"/>
<dbReference type="RefSeq" id="WP_121152961.1">
    <property type="nucleotide sequence ID" value="NZ_CP032829.1"/>
</dbReference>
<evidence type="ECO:0000313" key="3">
    <source>
        <dbReference type="Proteomes" id="UP000276254"/>
    </source>
</evidence>
<organism evidence="2 3">
    <name type="scientific">Sphingomonas paeninsulae</name>
    <dbReference type="NCBI Taxonomy" id="2319844"/>
    <lineage>
        <taxon>Bacteria</taxon>
        <taxon>Pseudomonadati</taxon>
        <taxon>Pseudomonadota</taxon>
        <taxon>Alphaproteobacteria</taxon>
        <taxon>Sphingomonadales</taxon>
        <taxon>Sphingomonadaceae</taxon>
        <taxon>Sphingomonas</taxon>
    </lineage>
</organism>
<sequence>MFRTLTVLSALTLLSLAGCKATVQSPGTVAVVPSDDAPRANDWQLIVSDVDAARIGKIGSSWDAALADVRAHGGAKAIAAEGALLDPKAALPRPAPPPGVYHCRVVRLGLTEENRTKAWAVFKPFFCFVAVEGPLLTFTKGTGTHRPGGRLWDDSDTRMVFLGSVSAKPDGPLPAYGDDPMSNQVGVVEHIGDFRWRMVIPGSTPEAKLDVMELLPDAPVQVVKPAT</sequence>
<gene>
    <name evidence="2" type="ORF">D3Y57_10655</name>
</gene>
<feature type="signal peptide" evidence="1">
    <location>
        <begin position="1"/>
        <end position="20"/>
    </location>
</feature>
<keyword evidence="1" id="KW-0732">Signal</keyword>
<proteinExistence type="predicted"/>